<comment type="caution">
    <text evidence="2">The sequence shown here is derived from an EMBL/GenBank/DDBJ whole genome shotgun (WGS) entry which is preliminary data.</text>
</comment>
<reference evidence="2 3" key="1">
    <citation type="submission" date="2020-07" db="EMBL/GenBank/DDBJ databases">
        <title>Above-ground endophytic microbial communities from plants in different locations in the United States.</title>
        <authorList>
            <person name="Frank C."/>
        </authorList>
    </citation>
    <scope>NUCLEOTIDE SEQUENCE [LARGE SCALE GENOMIC DNA]</scope>
    <source>
        <strain evidence="2 3">WPL5_2</strain>
    </source>
</reference>
<evidence type="ECO:0000313" key="2">
    <source>
        <dbReference type="EMBL" id="MBA8988862.1"/>
    </source>
</evidence>
<dbReference type="AlphaFoldDB" id="A0AAW3T2P8"/>
<protein>
    <submittedName>
        <fullName evidence="2">Uncharacterized protein</fullName>
    </submittedName>
</protein>
<name>A0AAW3T2P8_9MICO</name>
<accession>A0AAW3T2P8</accession>
<feature type="region of interest" description="Disordered" evidence="1">
    <location>
        <begin position="85"/>
        <end position="111"/>
    </location>
</feature>
<evidence type="ECO:0000313" key="3">
    <source>
        <dbReference type="Proteomes" id="UP000590225"/>
    </source>
</evidence>
<gene>
    <name evidence="2" type="ORF">FHW23_000094</name>
</gene>
<dbReference type="EMBL" id="JACGXP010000001">
    <property type="protein sequence ID" value="MBA8988862.1"/>
    <property type="molecule type" value="Genomic_DNA"/>
</dbReference>
<sequence length="133" mass="14609">MTDSDTTMTRQEVLRRIPLANHAMVRRILEHIRISSFHQTTSYVRAEREDAKPPLRIASGWVNGFVDHDEAVAACGPGVTPWESDERRGLWGVGLPENSGRAGGSSGERRAEQQTCPTCGAIMPLTNVCDFCG</sequence>
<organism evidence="2 3">
    <name type="scientific">Curtobacterium pusillum</name>
    <dbReference type="NCBI Taxonomy" id="69373"/>
    <lineage>
        <taxon>Bacteria</taxon>
        <taxon>Bacillati</taxon>
        <taxon>Actinomycetota</taxon>
        <taxon>Actinomycetes</taxon>
        <taxon>Micrococcales</taxon>
        <taxon>Microbacteriaceae</taxon>
        <taxon>Curtobacterium</taxon>
    </lineage>
</organism>
<evidence type="ECO:0000256" key="1">
    <source>
        <dbReference type="SAM" id="MobiDB-lite"/>
    </source>
</evidence>
<dbReference type="Proteomes" id="UP000590225">
    <property type="component" value="Unassembled WGS sequence"/>
</dbReference>
<proteinExistence type="predicted"/>
<dbReference type="RefSeq" id="WP_182514828.1">
    <property type="nucleotide sequence ID" value="NZ_JACGXP010000001.1"/>
</dbReference>